<gene>
    <name evidence="3" type="ORF">B0I33_104550</name>
</gene>
<feature type="transmembrane region" description="Helical" evidence="2">
    <location>
        <begin position="268"/>
        <end position="298"/>
    </location>
</feature>
<sequence>MPSDDERTITVGLVADPGLPSEVAAGLVDGLPGELAARVSDDVRWRVDLRTEALTLDADGNIPIVERARAHRPAHGWDVLVCITDLPRRLGTQPVIGELNAEESVVLASLPAVGSVRLRRHLRDTIVYLLDVLTQHRPLPGVVRRRGPAELMSPVRHRENPRQDIDASITLVGLRGQVRLLAGMVRDNRPWRLVPSMSSALAAAMASAAFGVFFSTIWTMADALSPLRLAGISLFTVCAMVAWLILYNGLWERRRTRDLPGESVLYNVATVLTLFLGVTCMYVLLFVIVLTASGAVIAASYMSSQLGHPVGFTSYAKLAWLASSMGITAGALGSSLETEDAVRQATYSKRERERRERRRQQEKADEEAEGQRSSEDD</sequence>
<name>A0A2T0LXI1_9PSEU</name>
<dbReference type="AlphaFoldDB" id="A0A2T0LXI1"/>
<organism evidence="3 4">
    <name type="scientific">Prauserella shujinwangii</name>
    <dbReference type="NCBI Taxonomy" id="1453103"/>
    <lineage>
        <taxon>Bacteria</taxon>
        <taxon>Bacillati</taxon>
        <taxon>Actinomycetota</taxon>
        <taxon>Actinomycetes</taxon>
        <taxon>Pseudonocardiales</taxon>
        <taxon>Pseudonocardiaceae</taxon>
        <taxon>Prauserella</taxon>
    </lineage>
</organism>
<evidence type="ECO:0000256" key="2">
    <source>
        <dbReference type="SAM" id="Phobius"/>
    </source>
</evidence>
<dbReference type="Proteomes" id="UP000238362">
    <property type="component" value="Unassembled WGS sequence"/>
</dbReference>
<feature type="transmembrane region" description="Helical" evidence="2">
    <location>
        <begin position="199"/>
        <end position="221"/>
    </location>
</feature>
<feature type="transmembrane region" description="Helical" evidence="2">
    <location>
        <begin position="318"/>
        <end position="336"/>
    </location>
</feature>
<dbReference type="EMBL" id="PVNH01000004">
    <property type="protein sequence ID" value="PRX48732.1"/>
    <property type="molecule type" value="Genomic_DNA"/>
</dbReference>
<keyword evidence="4" id="KW-1185">Reference proteome</keyword>
<keyword evidence="2" id="KW-0812">Transmembrane</keyword>
<evidence type="ECO:0000313" key="3">
    <source>
        <dbReference type="EMBL" id="PRX48732.1"/>
    </source>
</evidence>
<dbReference type="SUPFAM" id="SSF103473">
    <property type="entry name" value="MFS general substrate transporter"/>
    <property type="match status" value="1"/>
</dbReference>
<feature type="compositionally biased region" description="Basic and acidic residues" evidence="1">
    <location>
        <begin position="348"/>
        <end position="377"/>
    </location>
</feature>
<dbReference type="InterPro" id="IPR036259">
    <property type="entry name" value="MFS_trans_sf"/>
</dbReference>
<keyword evidence="2" id="KW-1133">Transmembrane helix</keyword>
<dbReference type="RefSeq" id="WP_106178805.1">
    <property type="nucleotide sequence ID" value="NZ_PVNH01000004.1"/>
</dbReference>
<comment type="caution">
    <text evidence="3">The sequence shown here is derived from an EMBL/GenBank/DDBJ whole genome shotgun (WGS) entry which is preliminary data.</text>
</comment>
<feature type="transmembrane region" description="Helical" evidence="2">
    <location>
        <begin position="227"/>
        <end position="247"/>
    </location>
</feature>
<reference evidence="3 4" key="1">
    <citation type="submission" date="2018-03" db="EMBL/GenBank/DDBJ databases">
        <title>Genomic Encyclopedia of Type Strains, Phase III (KMG-III): the genomes of soil and plant-associated and newly described type strains.</title>
        <authorList>
            <person name="Whitman W."/>
        </authorList>
    </citation>
    <scope>NUCLEOTIDE SEQUENCE [LARGE SCALE GENOMIC DNA]</scope>
    <source>
        <strain evidence="3 4">CGMCC 4.7125</strain>
    </source>
</reference>
<feature type="region of interest" description="Disordered" evidence="1">
    <location>
        <begin position="336"/>
        <end position="377"/>
    </location>
</feature>
<evidence type="ECO:0008006" key="5">
    <source>
        <dbReference type="Google" id="ProtNLM"/>
    </source>
</evidence>
<protein>
    <recommendedName>
        <fullName evidence="5">DUF2267 domain-containing protein</fullName>
    </recommendedName>
</protein>
<evidence type="ECO:0000313" key="4">
    <source>
        <dbReference type="Proteomes" id="UP000238362"/>
    </source>
</evidence>
<accession>A0A2T0LXI1</accession>
<keyword evidence="2" id="KW-0472">Membrane</keyword>
<proteinExistence type="predicted"/>
<evidence type="ECO:0000256" key="1">
    <source>
        <dbReference type="SAM" id="MobiDB-lite"/>
    </source>
</evidence>